<reference evidence="2 3" key="1">
    <citation type="submission" date="2020-04" db="EMBL/GenBank/DDBJ databases">
        <title>Flammeovirga sp. SR4, a novel species isolated from seawater.</title>
        <authorList>
            <person name="Wang X."/>
        </authorList>
    </citation>
    <scope>NUCLEOTIDE SEQUENCE [LARGE SCALE GENOMIC DNA]</scope>
    <source>
        <strain evidence="2 3">SR4</strain>
    </source>
</reference>
<sequence>MSDSQIIEHKDITEYGYVKDGKVFLRGYYHFQDREIGVVRESEEESLQYFVDRFKMVTDKVLAVQEAVRTAENKGSFLMKLIHMRTYLASFNGLGDFTQLYEIINVLEDEINEYIAVNREKNLEIKNALLKEAEEWKGSTDWKTASLRFKEIKMNWIKTGSAHKEMEEQLSEKFNAAMDEFYQNRSNFYARQNEMHEESIDQYEALLIKVRRINRNGGGQEFVDDVKKIQNDWREVPMVPKRKMGFLFSDFKRETTKFFQSLNPGGGYGQRDGGGYQQRGGGGYGQQRGGGYGQQRGGGYGQQRGGGGYGQQRGGGGYGQQRGGGGYGQQRGGGYGQQRDGGGYQQRGGGGYGQQRGGGGYGQQRGGGYGQQRDGGGYQQRDRGGYQQRDNGGYQQRDRGGYQQRDNGGYQQRDRGGDSGGYQQRSNYAQREGFGGGNSPAYSTRDMSSSPQKTPLESKKDLLDTAEKYLNDGAPFNIANIKTLQNGWKSLGKEPSQEDKELNLRFRIVCNEIFESHFLERTAKNEEPDLYSLSDFEQLKIKLDILRESIRKDEQELFEFNAKYSSILSSAAAEQNSENYALYQERNNYVNKLKTKQRILKKLEDKLLAM</sequence>
<dbReference type="Pfam" id="PF03993">
    <property type="entry name" value="DUF349"/>
    <property type="match status" value="2"/>
</dbReference>
<feature type="compositionally biased region" description="Polar residues" evidence="1">
    <location>
        <begin position="440"/>
        <end position="455"/>
    </location>
</feature>
<comment type="caution">
    <text evidence="2">The sequence shown here is derived from an EMBL/GenBank/DDBJ whole genome shotgun (WGS) entry which is preliminary data.</text>
</comment>
<evidence type="ECO:0000256" key="1">
    <source>
        <dbReference type="SAM" id="MobiDB-lite"/>
    </source>
</evidence>
<dbReference type="RefSeq" id="WP_168883484.1">
    <property type="nucleotide sequence ID" value="NZ_JABAIL010000005.1"/>
</dbReference>
<organism evidence="2 3">
    <name type="scientific">Flammeovirga agarivorans</name>
    <dbReference type="NCBI Taxonomy" id="2726742"/>
    <lineage>
        <taxon>Bacteria</taxon>
        <taxon>Pseudomonadati</taxon>
        <taxon>Bacteroidota</taxon>
        <taxon>Cytophagia</taxon>
        <taxon>Cytophagales</taxon>
        <taxon>Flammeovirgaceae</taxon>
        <taxon>Flammeovirga</taxon>
    </lineage>
</organism>
<dbReference type="Proteomes" id="UP000585050">
    <property type="component" value="Unassembled WGS sequence"/>
</dbReference>
<dbReference type="AlphaFoldDB" id="A0A7X8XWZ0"/>
<proteinExistence type="predicted"/>
<accession>A0A7X8XWZ0</accession>
<feature type="region of interest" description="Disordered" evidence="1">
    <location>
        <begin position="260"/>
        <end position="458"/>
    </location>
</feature>
<feature type="compositionally biased region" description="Low complexity" evidence="1">
    <location>
        <begin position="385"/>
        <end position="411"/>
    </location>
</feature>
<evidence type="ECO:0000313" key="2">
    <source>
        <dbReference type="EMBL" id="NLR92763.1"/>
    </source>
</evidence>
<keyword evidence="3" id="KW-1185">Reference proteome</keyword>
<feature type="compositionally biased region" description="Gly residues" evidence="1">
    <location>
        <begin position="264"/>
        <end position="378"/>
    </location>
</feature>
<name>A0A7X8XWZ0_9BACT</name>
<gene>
    <name evidence="2" type="ORF">HGP29_16205</name>
</gene>
<protein>
    <submittedName>
        <fullName evidence="2">DUF349 domain-containing protein</fullName>
    </submittedName>
</protein>
<dbReference type="EMBL" id="JABAIL010000005">
    <property type="protein sequence ID" value="NLR92763.1"/>
    <property type="molecule type" value="Genomic_DNA"/>
</dbReference>
<evidence type="ECO:0000313" key="3">
    <source>
        <dbReference type="Proteomes" id="UP000585050"/>
    </source>
</evidence>
<dbReference type="InterPro" id="IPR007139">
    <property type="entry name" value="DUF349"/>
</dbReference>